<keyword evidence="2" id="KW-0805">Transcription regulation</keyword>
<dbReference type="PANTHER" id="PTHR13068:SF236">
    <property type="entry name" value="OS02G0749800 PROTEIN"/>
    <property type="match status" value="1"/>
</dbReference>
<dbReference type="AlphaFoldDB" id="A0A7J7MBG1"/>
<comment type="similarity">
    <text evidence="1">Belongs to the mTERF family.</text>
</comment>
<keyword evidence="2" id="KW-0806">Transcription termination</keyword>
<dbReference type="GO" id="GO:0003676">
    <property type="term" value="F:nucleic acid binding"/>
    <property type="evidence" value="ECO:0007669"/>
    <property type="project" value="InterPro"/>
</dbReference>
<evidence type="ECO:0000256" key="3">
    <source>
        <dbReference type="ARBA" id="ARBA00022946"/>
    </source>
</evidence>
<dbReference type="InterPro" id="IPR038538">
    <property type="entry name" value="MTERF_sf"/>
</dbReference>
<evidence type="ECO:0000256" key="2">
    <source>
        <dbReference type="ARBA" id="ARBA00022472"/>
    </source>
</evidence>
<dbReference type="EMBL" id="JACGCM010001644">
    <property type="protein sequence ID" value="KAF6152235.1"/>
    <property type="molecule type" value="Genomic_DNA"/>
</dbReference>
<dbReference type="OrthoDB" id="637682at2759"/>
<sequence length="120" mass="14123">MIPSFDYLKKILITDENVAVIIRKSSWILNSNHQKLALSKATWEAKMEIFRSYGFSENEIISIFRNYPKFMNTSEKKLKSGLYFFINKLDLEPSYLVKYASLLTCSMEKRIIPRWTVLQG</sequence>
<evidence type="ECO:0000313" key="5">
    <source>
        <dbReference type="Proteomes" id="UP000541444"/>
    </source>
</evidence>
<reference evidence="4 5" key="1">
    <citation type="journal article" date="2020" name="IScience">
        <title>Genome Sequencing of the Endangered Kingdonia uniflora (Circaeasteraceae, Ranunculales) Reveals Potential Mechanisms of Evolutionary Specialization.</title>
        <authorList>
            <person name="Sun Y."/>
            <person name="Deng T."/>
            <person name="Zhang A."/>
            <person name="Moore M.J."/>
            <person name="Landis J.B."/>
            <person name="Lin N."/>
            <person name="Zhang H."/>
            <person name="Zhang X."/>
            <person name="Huang J."/>
            <person name="Zhang X."/>
            <person name="Sun H."/>
            <person name="Wang H."/>
        </authorList>
    </citation>
    <scope>NUCLEOTIDE SEQUENCE [LARGE SCALE GENOMIC DNA]</scope>
    <source>
        <strain evidence="4">TB1705</strain>
        <tissue evidence="4">Leaf</tissue>
    </source>
</reference>
<keyword evidence="2" id="KW-0804">Transcription</keyword>
<protein>
    <submittedName>
        <fullName evidence="4">Uncharacterized protein</fullName>
    </submittedName>
</protein>
<comment type="caution">
    <text evidence="4">The sequence shown here is derived from an EMBL/GenBank/DDBJ whole genome shotgun (WGS) entry which is preliminary data.</text>
</comment>
<keyword evidence="5" id="KW-1185">Reference proteome</keyword>
<dbReference type="Proteomes" id="UP000541444">
    <property type="component" value="Unassembled WGS sequence"/>
</dbReference>
<dbReference type="PANTHER" id="PTHR13068">
    <property type="entry name" value="CGI-12 PROTEIN-RELATED"/>
    <property type="match status" value="1"/>
</dbReference>
<keyword evidence="3" id="KW-0809">Transit peptide</keyword>
<organism evidence="4 5">
    <name type="scientific">Kingdonia uniflora</name>
    <dbReference type="NCBI Taxonomy" id="39325"/>
    <lineage>
        <taxon>Eukaryota</taxon>
        <taxon>Viridiplantae</taxon>
        <taxon>Streptophyta</taxon>
        <taxon>Embryophyta</taxon>
        <taxon>Tracheophyta</taxon>
        <taxon>Spermatophyta</taxon>
        <taxon>Magnoliopsida</taxon>
        <taxon>Ranunculales</taxon>
        <taxon>Circaeasteraceae</taxon>
        <taxon>Kingdonia</taxon>
    </lineage>
</organism>
<dbReference type="GO" id="GO:0006353">
    <property type="term" value="P:DNA-templated transcription termination"/>
    <property type="evidence" value="ECO:0007669"/>
    <property type="project" value="UniProtKB-KW"/>
</dbReference>
<dbReference type="InterPro" id="IPR003690">
    <property type="entry name" value="MTERF"/>
</dbReference>
<accession>A0A7J7MBG1</accession>
<dbReference type="Pfam" id="PF02536">
    <property type="entry name" value="mTERF"/>
    <property type="match status" value="1"/>
</dbReference>
<dbReference type="Gene3D" id="1.25.70.10">
    <property type="entry name" value="Transcription termination factor 3, mitochondrial"/>
    <property type="match status" value="1"/>
</dbReference>
<evidence type="ECO:0000313" key="4">
    <source>
        <dbReference type="EMBL" id="KAF6152235.1"/>
    </source>
</evidence>
<name>A0A7J7MBG1_9MAGN</name>
<evidence type="ECO:0000256" key="1">
    <source>
        <dbReference type="ARBA" id="ARBA00007692"/>
    </source>
</evidence>
<proteinExistence type="inferred from homology"/>
<gene>
    <name evidence="4" type="ORF">GIB67_005889</name>
</gene>